<proteinExistence type="predicted"/>
<evidence type="ECO:0000313" key="2">
    <source>
        <dbReference type="EMBL" id="OGC80980.1"/>
    </source>
</evidence>
<organism evidence="2 3">
    <name type="scientific">Candidatus Adlerbacteria bacterium RIFCSPLOWO2_01_FULL_51_16</name>
    <dbReference type="NCBI Taxonomy" id="1797243"/>
    <lineage>
        <taxon>Bacteria</taxon>
        <taxon>Candidatus Adleribacteriota</taxon>
    </lineage>
</organism>
<evidence type="ECO:0000313" key="3">
    <source>
        <dbReference type="Proteomes" id="UP000176185"/>
    </source>
</evidence>
<reference evidence="2 3" key="1">
    <citation type="journal article" date="2016" name="Nat. Commun.">
        <title>Thousands of microbial genomes shed light on interconnected biogeochemical processes in an aquifer system.</title>
        <authorList>
            <person name="Anantharaman K."/>
            <person name="Brown C.T."/>
            <person name="Hug L.A."/>
            <person name="Sharon I."/>
            <person name="Castelle C.J."/>
            <person name="Probst A.J."/>
            <person name="Thomas B.C."/>
            <person name="Singh A."/>
            <person name="Wilkins M.J."/>
            <person name="Karaoz U."/>
            <person name="Brodie E.L."/>
            <person name="Williams K.H."/>
            <person name="Hubbard S.S."/>
            <person name="Banfield J.F."/>
        </authorList>
    </citation>
    <scope>NUCLEOTIDE SEQUENCE [LARGE SCALE GENOMIC DNA]</scope>
</reference>
<feature type="transmembrane region" description="Helical" evidence="1">
    <location>
        <begin position="66"/>
        <end position="85"/>
    </location>
</feature>
<dbReference type="AlphaFoldDB" id="A0A1F4XHB3"/>
<evidence type="ECO:0000256" key="1">
    <source>
        <dbReference type="SAM" id="Phobius"/>
    </source>
</evidence>
<gene>
    <name evidence="2" type="ORF">A2943_03100</name>
</gene>
<dbReference type="EMBL" id="MEWX01000009">
    <property type="protein sequence ID" value="OGC80980.1"/>
    <property type="molecule type" value="Genomic_DNA"/>
</dbReference>
<dbReference type="Proteomes" id="UP000176185">
    <property type="component" value="Unassembled WGS sequence"/>
</dbReference>
<sequence length="92" mass="10278">MHVFSGEPWRPREYAPGEGMDFGLKVLLGLALASFGICVWASGFWFVASLFSFYTQAEWFKSITQWSLIAAILFAGVAILANFVVPKGRHVY</sequence>
<keyword evidence="1" id="KW-1133">Transmembrane helix</keyword>
<accession>A0A1F4XHB3</accession>
<name>A0A1F4XHB3_9BACT</name>
<protein>
    <submittedName>
        <fullName evidence="2">Uncharacterized protein</fullName>
    </submittedName>
</protein>
<feature type="transmembrane region" description="Helical" evidence="1">
    <location>
        <begin position="26"/>
        <end position="54"/>
    </location>
</feature>
<comment type="caution">
    <text evidence="2">The sequence shown here is derived from an EMBL/GenBank/DDBJ whole genome shotgun (WGS) entry which is preliminary data.</text>
</comment>
<keyword evidence="1" id="KW-0812">Transmembrane</keyword>
<keyword evidence="1" id="KW-0472">Membrane</keyword>